<dbReference type="SUPFAM" id="SSF51206">
    <property type="entry name" value="cAMP-binding domain-like"/>
    <property type="match status" value="1"/>
</dbReference>
<proteinExistence type="predicted"/>
<accession>X1T417</accession>
<evidence type="ECO:0000313" key="1">
    <source>
        <dbReference type="EMBL" id="GAI74779.1"/>
    </source>
</evidence>
<dbReference type="EMBL" id="BARW01012974">
    <property type="protein sequence ID" value="GAI74779.1"/>
    <property type="molecule type" value="Genomic_DNA"/>
</dbReference>
<sequence length="174" mass="19101">CEGGREVLLKTLGTGHIAGEDTFFFESVCTTSMITLSRVKLNFLEKDALSKWGDEFPGLESRLNDYCVKLKSVRDLLKAKNLDRRSQKRGKISGKGVIQLLGASGKPLGRAFKGELSDISVGGLSYTIRISKKETVRLLLGRKMNIKFALPAEGSKQKIDKNGTAIGVRSHPFD</sequence>
<dbReference type="AlphaFoldDB" id="X1T417"/>
<organism evidence="1">
    <name type="scientific">marine sediment metagenome</name>
    <dbReference type="NCBI Taxonomy" id="412755"/>
    <lineage>
        <taxon>unclassified sequences</taxon>
        <taxon>metagenomes</taxon>
        <taxon>ecological metagenomes</taxon>
    </lineage>
</organism>
<evidence type="ECO:0008006" key="2">
    <source>
        <dbReference type="Google" id="ProtNLM"/>
    </source>
</evidence>
<protein>
    <recommendedName>
        <fullName evidence="2">Cyclic nucleotide-binding domain-containing protein</fullName>
    </recommendedName>
</protein>
<feature type="non-terminal residue" evidence="1">
    <location>
        <position position="1"/>
    </location>
</feature>
<dbReference type="InterPro" id="IPR018490">
    <property type="entry name" value="cNMP-bd_dom_sf"/>
</dbReference>
<feature type="non-terminal residue" evidence="1">
    <location>
        <position position="174"/>
    </location>
</feature>
<comment type="caution">
    <text evidence="1">The sequence shown here is derived from an EMBL/GenBank/DDBJ whole genome shotgun (WGS) entry which is preliminary data.</text>
</comment>
<gene>
    <name evidence="1" type="ORF">S12H4_24087</name>
</gene>
<reference evidence="1" key="1">
    <citation type="journal article" date="2014" name="Front. Microbiol.">
        <title>High frequency of phylogenetically diverse reductive dehalogenase-homologous genes in deep subseafloor sedimentary metagenomes.</title>
        <authorList>
            <person name="Kawai M."/>
            <person name="Futagami T."/>
            <person name="Toyoda A."/>
            <person name="Takaki Y."/>
            <person name="Nishi S."/>
            <person name="Hori S."/>
            <person name="Arai W."/>
            <person name="Tsubouchi T."/>
            <person name="Morono Y."/>
            <person name="Uchiyama I."/>
            <person name="Ito T."/>
            <person name="Fujiyama A."/>
            <person name="Inagaki F."/>
            <person name="Takami H."/>
        </authorList>
    </citation>
    <scope>NUCLEOTIDE SEQUENCE</scope>
    <source>
        <strain evidence="1">Expedition CK06-06</strain>
    </source>
</reference>
<dbReference type="InterPro" id="IPR014710">
    <property type="entry name" value="RmlC-like_jellyroll"/>
</dbReference>
<dbReference type="Gene3D" id="2.60.120.10">
    <property type="entry name" value="Jelly Rolls"/>
    <property type="match status" value="1"/>
</dbReference>
<name>X1T417_9ZZZZ</name>